<dbReference type="SUPFAM" id="SSF53822">
    <property type="entry name" value="Periplasmic binding protein-like I"/>
    <property type="match status" value="1"/>
</dbReference>
<dbReference type="InterPro" id="IPR028082">
    <property type="entry name" value="Peripla_BP_I"/>
</dbReference>
<comment type="caution">
    <text evidence="1">The sequence shown here is derived from an EMBL/GenBank/DDBJ whole genome shotgun (WGS) entry which is preliminary data.</text>
</comment>
<proteinExistence type="predicted"/>
<sequence>MWLIKEALEKAGKADKIAVADALRTMDGGPSKYYPGGILKFDEKGRRIDAEMTVVQWQKGIPVTVFPQKLAVAEPFWPKR</sequence>
<evidence type="ECO:0000313" key="1">
    <source>
        <dbReference type="EMBL" id="OIQ67050.1"/>
    </source>
</evidence>
<dbReference type="EMBL" id="MLJW01006183">
    <property type="protein sequence ID" value="OIQ67050.1"/>
    <property type="molecule type" value="Genomic_DNA"/>
</dbReference>
<reference evidence="1" key="1">
    <citation type="submission" date="2016-10" db="EMBL/GenBank/DDBJ databases">
        <title>Sequence of Gallionella enrichment culture.</title>
        <authorList>
            <person name="Poehlein A."/>
            <person name="Muehling M."/>
            <person name="Daniel R."/>
        </authorList>
    </citation>
    <scope>NUCLEOTIDE SEQUENCE</scope>
</reference>
<organism evidence="1">
    <name type="scientific">mine drainage metagenome</name>
    <dbReference type="NCBI Taxonomy" id="410659"/>
    <lineage>
        <taxon>unclassified sequences</taxon>
        <taxon>metagenomes</taxon>
        <taxon>ecological metagenomes</taxon>
    </lineage>
</organism>
<gene>
    <name evidence="1" type="ORF">GALL_513780</name>
</gene>
<protein>
    <recommendedName>
        <fullName evidence="2">Leucine-binding protein domain-containing protein</fullName>
    </recommendedName>
</protein>
<evidence type="ECO:0008006" key="2">
    <source>
        <dbReference type="Google" id="ProtNLM"/>
    </source>
</evidence>
<accession>A0A1J5P765</accession>
<name>A0A1J5P765_9ZZZZ</name>
<dbReference type="AlphaFoldDB" id="A0A1J5P765"/>